<organism evidence="1">
    <name type="scientific">Candidatus Kentrum sp. TC</name>
    <dbReference type="NCBI Taxonomy" id="2126339"/>
    <lineage>
        <taxon>Bacteria</taxon>
        <taxon>Pseudomonadati</taxon>
        <taxon>Pseudomonadota</taxon>
        <taxon>Gammaproteobacteria</taxon>
        <taxon>Candidatus Kentrum</taxon>
    </lineage>
</organism>
<sequence>MFCLHAPIVKHGIARSKKPQREITGWGFFNVSEKQNSGQTTAAITLLSTLARSANMNVCTLISGICRGIVKTVWNGNP</sequence>
<dbReference type="AlphaFoldDB" id="A0A450YMH8"/>
<dbReference type="EMBL" id="CAADFS010000013">
    <property type="protein sequence ID" value="VFK42728.1"/>
    <property type="molecule type" value="Genomic_DNA"/>
</dbReference>
<proteinExistence type="predicted"/>
<protein>
    <submittedName>
        <fullName evidence="1">Uncharacterized protein</fullName>
    </submittedName>
</protein>
<name>A0A450YMH8_9GAMM</name>
<reference evidence="1" key="1">
    <citation type="submission" date="2019-02" db="EMBL/GenBank/DDBJ databases">
        <authorList>
            <person name="Gruber-Vodicka R. H."/>
            <person name="Seah K. B. B."/>
        </authorList>
    </citation>
    <scope>NUCLEOTIDE SEQUENCE</scope>
    <source>
        <strain evidence="1">BECK_BZ123</strain>
    </source>
</reference>
<evidence type="ECO:0000313" key="1">
    <source>
        <dbReference type="EMBL" id="VFK42728.1"/>
    </source>
</evidence>
<accession>A0A450YMH8</accession>
<gene>
    <name evidence="1" type="ORF">BECKTC1821D_GA0114238_101340</name>
</gene>